<accession>A0A0E9LVF1</accession>
<dbReference type="RefSeq" id="WP_227625440.1">
    <property type="nucleotide sequence ID" value="NZ_BAZW01000005.1"/>
</dbReference>
<reference evidence="1 2" key="1">
    <citation type="journal article" date="2015" name="Microbes Environ.">
        <title>Distribution and evolution of nitrogen fixation genes in the phylum bacteroidetes.</title>
        <authorList>
            <person name="Inoue J."/>
            <person name="Oshima K."/>
            <person name="Suda W."/>
            <person name="Sakamoto M."/>
            <person name="Iino T."/>
            <person name="Noda S."/>
            <person name="Hongoh Y."/>
            <person name="Hattori M."/>
            <person name="Ohkuma M."/>
        </authorList>
    </citation>
    <scope>NUCLEOTIDE SEQUENCE [LARGE SCALE GENOMIC DNA]</scope>
    <source>
        <strain evidence="1">JCM 15548</strain>
    </source>
</reference>
<evidence type="ECO:0000313" key="1">
    <source>
        <dbReference type="EMBL" id="GAO28850.1"/>
    </source>
</evidence>
<sequence>MPGNYVILDYDGDGTITSFDQIPYGFSNVPENTVNFQFGLDYKGFSGFVQFYGASNVTRYVGLNSLVVLEIPRLRKVLTGPRTI</sequence>
<dbReference type="AlphaFoldDB" id="A0A0E9LVF1"/>
<name>A0A0E9LVF1_9BACT</name>
<dbReference type="Proteomes" id="UP000032900">
    <property type="component" value="Unassembled WGS sequence"/>
</dbReference>
<keyword evidence="2" id="KW-1185">Reference proteome</keyword>
<gene>
    <name evidence="1" type="ORF">JCM15548_1985</name>
</gene>
<evidence type="ECO:0008006" key="3">
    <source>
        <dbReference type="Google" id="ProtNLM"/>
    </source>
</evidence>
<evidence type="ECO:0000313" key="2">
    <source>
        <dbReference type="Proteomes" id="UP000032900"/>
    </source>
</evidence>
<organism evidence="1 2">
    <name type="scientific">Geofilum rubicundum JCM 15548</name>
    <dbReference type="NCBI Taxonomy" id="1236989"/>
    <lineage>
        <taxon>Bacteria</taxon>
        <taxon>Pseudomonadati</taxon>
        <taxon>Bacteroidota</taxon>
        <taxon>Bacteroidia</taxon>
        <taxon>Marinilabiliales</taxon>
        <taxon>Marinilabiliaceae</taxon>
        <taxon>Geofilum</taxon>
    </lineage>
</organism>
<comment type="caution">
    <text evidence="1">The sequence shown here is derived from an EMBL/GenBank/DDBJ whole genome shotgun (WGS) entry which is preliminary data.</text>
</comment>
<dbReference type="EMBL" id="BAZW01000005">
    <property type="protein sequence ID" value="GAO28850.1"/>
    <property type="molecule type" value="Genomic_DNA"/>
</dbReference>
<proteinExistence type="predicted"/>
<dbReference type="STRING" id="1236989.JCM15548_1985"/>
<protein>
    <recommendedName>
        <fullName evidence="3">TonB-dependent receptor</fullName>
    </recommendedName>
</protein>